<keyword evidence="3" id="KW-0012">Acyltransferase</keyword>
<dbReference type="InterPro" id="IPR036568">
    <property type="entry name" value="GGCT-like_sf"/>
</dbReference>
<dbReference type="EMBL" id="CAJVSB020000104">
    <property type="protein sequence ID" value="CAH2041521.1"/>
    <property type="molecule type" value="Genomic_DNA"/>
</dbReference>
<sequence length="207" mass="23063">MSHRDEAQHNPPNLIFTYGTLKRGFANHGLLQSLFSTNDAAFLGTYRTAEELPLVCGPHGVPFLLNFPGSGLGRHRVRGELYAVSDHGLTRLDELEGISVGHYERLPIRLLPDGDSSIGGGGGGATVVEAEAYYAHRSFAEDMWRRNGWLGFEVYTEEACKAHSNLENSKVTYTQTSLHYHYDPWFTVLGQELASIELSRVFRSSDF</sequence>
<protein>
    <recommendedName>
        <fullName evidence="5">Gamma-glutamylcyclotransferase family protein</fullName>
    </recommendedName>
</protein>
<dbReference type="Gene3D" id="3.10.490.10">
    <property type="entry name" value="Gamma-glutamyl cyclotransferase-like"/>
    <property type="match status" value="1"/>
</dbReference>
<reference evidence="7 8" key="1">
    <citation type="submission" date="2022-03" db="EMBL/GenBank/DDBJ databases">
        <authorList>
            <person name="Nunn A."/>
            <person name="Chopra R."/>
            <person name="Nunn A."/>
            <person name="Contreras Garrido A."/>
        </authorList>
    </citation>
    <scope>NUCLEOTIDE SEQUENCE [LARGE SCALE GENOMIC DNA]</scope>
</reference>
<comment type="caution">
    <text evidence="7">The sequence shown here is derived from an EMBL/GenBank/DDBJ whole genome shotgun (WGS) entry which is preliminary data.</text>
</comment>
<evidence type="ECO:0000256" key="1">
    <source>
        <dbReference type="ARBA" id="ARBA00002782"/>
    </source>
</evidence>
<dbReference type="InterPro" id="IPR013024">
    <property type="entry name" value="GGCT-like"/>
</dbReference>
<evidence type="ECO:0000313" key="7">
    <source>
        <dbReference type="EMBL" id="CAH2041521.1"/>
    </source>
</evidence>
<evidence type="ECO:0000256" key="5">
    <source>
        <dbReference type="RuleBase" id="RU367036"/>
    </source>
</evidence>
<evidence type="ECO:0000259" key="6">
    <source>
        <dbReference type="Pfam" id="PF06094"/>
    </source>
</evidence>
<organism evidence="7 8">
    <name type="scientific">Thlaspi arvense</name>
    <name type="common">Field penny-cress</name>
    <dbReference type="NCBI Taxonomy" id="13288"/>
    <lineage>
        <taxon>Eukaryota</taxon>
        <taxon>Viridiplantae</taxon>
        <taxon>Streptophyta</taxon>
        <taxon>Embryophyta</taxon>
        <taxon>Tracheophyta</taxon>
        <taxon>Spermatophyta</taxon>
        <taxon>Magnoliopsida</taxon>
        <taxon>eudicotyledons</taxon>
        <taxon>Gunneridae</taxon>
        <taxon>Pentapetalae</taxon>
        <taxon>rosids</taxon>
        <taxon>malvids</taxon>
        <taxon>Brassicales</taxon>
        <taxon>Brassicaceae</taxon>
        <taxon>Thlaspideae</taxon>
        <taxon>Thlaspi</taxon>
    </lineage>
</organism>
<feature type="domain" description="Gamma-glutamylcyclotransferase AIG2-like" evidence="6">
    <location>
        <begin position="15"/>
        <end position="137"/>
    </location>
</feature>
<dbReference type="Proteomes" id="UP000836841">
    <property type="component" value="Unassembled WGS sequence"/>
</dbReference>
<dbReference type="CDD" id="cd06661">
    <property type="entry name" value="GGCT_like"/>
    <property type="match status" value="1"/>
</dbReference>
<accession>A0AAU9RJW2</accession>
<dbReference type="GO" id="GO:0061929">
    <property type="term" value="F:gamma-glutamylaminecyclotransferase activity"/>
    <property type="evidence" value="ECO:0007669"/>
    <property type="project" value="InterPro"/>
</dbReference>
<evidence type="ECO:0000313" key="8">
    <source>
        <dbReference type="Proteomes" id="UP000836841"/>
    </source>
</evidence>
<name>A0AAU9RJW2_THLAR</name>
<comment type="function">
    <text evidence="1">Putative gamma-glutamylcyclotransferase.</text>
</comment>
<comment type="similarity">
    <text evidence="2 5">Belongs to the gamma-glutamylcyclotransferase family.</text>
</comment>
<dbReference type="InterPro" id="IPR039126">
    <property type="entry name" value="GGACT"/>
</dbReference>
<dbReference type="AlphaFoldDB" id="A0AAU9RJW2"/>
<evidence type="ECO:0000256" key="4">
    <source>
        <dbReference type="PIRSR" id="PIRSR639126-1"/>
    </source>
</evidence>
<gene>
    <name evidence="7" type="ORF">TAV2_LOCUS4468</name>
</gene>
<dbReference type="GO" id="GO:0016746">
    <property type="term" value="F:acyltransferase activity"/>
    <property type="evidence" value="ECO:0007669"/>
    <property type="project" value="UniProtKB-KW"/>
</dbReference>
<keyword evidence="8" id="KW-1185">Reference proteome</keyword>
<feature type="active site" description="Proton acceptor" evidence="4">
    <location>
        <position position="96"/>
    </location>
</feature>
<evidence type="ECO:0000256" key="3">
    <source>
        <dbReference type="ARBA" id="ARBA00023315"/>
    </source>
</evidence>
<dbReference type="SUPFAM" id="SSF110857">
    <property type="entry name" value="Gamma-glutamyl cyclotransferase-like"/>
    <property type="match status" value="1"/>
</dbReference>
<keyword evidence="3" id="KW-0808">Transferase</keyword>
<evidence type="ECO:0000256" key="2">
    <source>
        <dbReference type="ARBA" id="ARBA00008861"/>
    </source>
</evidence>
<dbReference type="PANTHER" id="PTHR12510:SF4">
    <property type="entry name" value="GAMMA-GLUTAMYLAMINECYCLOTRANSFERASE"/>
    <property type="match status" value="1"/>
</dbReference>
<proteinExistence type="inferred from homology"/>
<dbReference type="InterPro" id="IPR009288">
    <property type="entry name" value="AIG2-like_dom"/>
</dbReference>
<dbReference type="Pfam" id="PF06094">
    <property type="entry name" value="GGACT"/>
    <property type="match status" value="1"/>
</dbReference>
<dbReference type="GO" id="GO:0005829">
    <property type="term" value="C:cytosol"/>
    <property type="evidence" value="ECO:0007669"/>
    <property type="project" value="TreeGrafter"/>
</dbReference>
<dbReference type="PANTHER" id="PTHR12510">
    <property type="entry name" value="TROPONIN C-AKIN-1 PROTEIN"/>
    <property type="match status" value="1"/>
</dbReference>